<gene>
    <name evidence="1" type="ORF">BJP36_35625</name>
</gene>
<name>A0A9Q9UW23_MOOP1</name>
<proteinExistence type="predicted"/>
<dbReference type="AlphaFoldDB" id="A0A9Q9UW23"/>
<evidence type="ECO:0000313" key="1">
    <source>
        <dbReference type="EMBL" id="WAN69423.1"/>
    </source>
</evidence>
<reference evidence="1" key="2">
    <citation type="submission" date="2022-10" db="EMBL/GenBank/DDBJ databases">
        <authorList>
            <person name="Ngo T.-E."/>
        </authorList>
    </citation>
    <scope>NUCLEOTIDE SEQUENCE</scope>
    <source>
        <strain evidence="1">JHB</strain>
    </source>
</reference>
<accession>A0A9Q9UW23</accession>
<organism evidence="1">
    <name type="scientific">Moorena producens (strain JHB)</name>
    <dbReference type="NCBI Taxonomy" id="1454205"/>
    <lineage>
        <taxon>Bacteria</taxon>
        <taxon>Bacillati</taxon>
        <taxon>Cyanobacteriota</taxon>
        <taxon>Cyanophyceae</taxon>
        <taxon>Coleofasciculales</taxon>
        <taxon>Coleofasciculaceae</taxon>
        <taxon>Moorena</taxon>
    </lineage>
</organism>
<sequence length="70" mass="7920">MLESLVEEVNRFAPIQNYQLKIQNYPIPEFRGLFPVETIANYKASHFVSIQPSAVSRQPSAVGLWLIADS</sequence>
<reference evidence="1" key="1">
    <citation type="journal article" date="2017" name="Proc. Natl. Acad. Sci. U.S.A.">
        <title>Comparative genomics uncovers the prolific and distinctive metabolic potential of the cyanobacterial genus Moorea.</title>
        <authorList>
            <person name="Leao T."/>
            <person name="Castelao G."/>
            <person name="Korobeynikov A."/>
            <person name="Monroe E.A."/>
            <person name="Podell S."/>
            <person name="Glukhov E."/>
            <person name="Allen E.E."/>
            <person name="Gerwick W.H."/>
            <person name="Gerwick L."/>
        </authorList>
    </citation>
    <scope>NUCLEOTIDE SEQUENCE</scope>
    <source>
        <strain evidence="1">JHB</strain>
    </source>
</reference>
<dbReference type="Proteomes" id="UP000176944">
    <property type="component" value="Chromosome"/>
</dbReference>
<dbReference type="EMBL" id="CP017708">
    <property type="protein sequence ID" value="WAN69423.1"/>
    <property type="molecule type" value="Genomic_DNA"/>
</dbReference>
<protein>
    <submittedName>
        <fullName evidence="1">Uncharacterized protein</fullName>
    </submittedName>
</protein>